<dbReference type="EMBL" id="KI285818">
    <property type="protein sequence ID" value="ESA11607.1"/>
    <property type="molecule type" value="Genomic_DNA"/>
</dbReference>
<name>U9TW21_RHIID</name>
<feature type="compositionally biased region" description="Polar residues" evidence="1">
    <location>
        <begin position="150"/>
        <end position="171"/>
    </location>
</feature>
<reference evidence="2" key="1">
    <citation type="submission" date="2013-07" db="EMBL/GenBank/DDBJ databases">
        <title>The genome of an arbuscular mycorrhizal fungus provides insights into the evolution of the oldest plant symbiosis.</title>
        <authorList>
            <consortium name="DOE Joint Genome Institute"/>
            <person name="Tisserant E."/>
            <person name="Malbreil M."/>
            <person name="Kuo A."/>
            <person name="Kohler A."/>
            <person name="Symeonidi A."/>
            <person name="Balestrini R."/>
            <person name="Charron P."/>
            <person name="Duensing N."/>
            <person name="Frei-dit-Frey N."/>
            <person name="Gianinazzi-Pearson V."/>
            <person name="Gilbert B."/>
            <person name="Handa Y."/>
            <person name="Hijri M."/>
            <person name="Kaul R."/>
            <person name="Kawaguchi M."/>
            <person name="Krajinski F."/>
            <person name="Lammers P."/>
            <person name="Lapierre D."/>
            <person name="Masclaux F.G."/>
            <person name="Murat C."/>
            <person name="Morin E."/>
            <person name="Ndikumana S."/>
            <person name="Pagni M."/>
            <person name="Petitpierre D."/>
            <person name="Requena N."/>
            <person name="Rosikiewicz P."/>
            <person name="Riley R."/>
            <person name="Saito K."/>
            <person name="San Clemente H."/>
            <person name="Shapiro H."/>
            <person name="van Tuinen D."/>
            <person name="Becard G."/>
            <person name="Bonfante P."/>
            <person name="Paszkowski U."/>
            <person name="Shachar-Hill Y."/>
            <person name="Young J.P."/>
            <person name="Sanders I.R."/>
            <person name="Henrissat B."/>
            <person name="Rensing S.A."/>
            <person name="Grigoriev I.V."/>
            <person name="Corradi N."/>
            <person name="Roux C."/>
            <person name="Martin F."/>
        </authorList>
    </citation>
    <scope>NUCLEOTIDE SEQUENCE</scope>
    <source>
        <strain evidence="2">DAOM 197198</strain>
    </source>
</reference>
<dbReference type="AlphaFoldDB" id="U9TW21"/>
<organism evidence="2">
    <name type="scientific">Rhizophagus irregularis (strain DAOM 181602 / DAOM 197198 / MUCL 43194)</name>
    <name type="common">Arbuscular mycorrhizal fungus</name>
    <name type="synonym">Glomus intraradices</name>
    <dbReference type="NCBI Taxonomy" id="747089"/>
    <lineage>
        <taxon>Eukaryota</taxon>
        <taxon>Fungi</taxon>
        <taxon>Fungi incertae sedis</taxon>
        <taxon>Mucoromycota</taxon>
        <taxon>Glomeromycotina</taxon>
        <taxon>Glomeromycetes</taxon>
        <taxon>Glomerales</taxon>
        <taxon>Glomeraceae</taxon>
        <taxon>Rhizophagus</taxon>
    </lineage>
</organism>
<accession>U9TW21</accession>
<evidence type="ECO:0000313" key="2">
    <source>
        <dbReference type="EMBL" id="ESA11607.1"/>
    </source>
</evidence>
<proteinExistence type="predicted"/>
<sequence length="183" mass="20774">MAKVWREYFNENDVGTWSIFHFQQNWERIHRIHEGDYKQFNYEKTTDALNKSLCAIINKSLDTKKIKKTNSLLTYSSGLYFMSSRTIVPILRFLVIQAFSCPRLLDKKSIDTSASKKSIKHNDNKAEGSASYVKDTLTSSSLEMVAGTESAGSNRDVNSSGYNRACTTSHQIDLGKEDDDQPL</sequence>
<evidence type="ECO:0000256" key="1">
    <source>
        <dbReference type="SAM" id="MobiDB-lite"/>
    </source>
</evidence>
<dbReference type="HOGENOM" id="CLU_1475874_0_0_1"/>
<feature type="region of interest" description="Disordered" evidence="1">
    <location>
        <begin position="144"/>
        <end position="183"/>
    </location>
</feature>
<protein>
    <submittedName>
        <fullName evidence="2">Uncharacterized protein</fullName>
    </submittedName>
</protein>
<dbReference type="VEuPathDB" id="FungiDB:RhiirFUN_011466"/>
<gene>
    <name evidence="2" type="ORF">GLOINDRAFT_96726</name>
</gene>